<gene>
    <name evidence="3" type="ORF">BKA67DRAFT_562500</name>
</gene>
<dbReference type="GeneID" id="70131496"/>
<name>A0A9P8UPQ1_9PEZI</name>
<feature type="transmembrane region" description="Helical" evidence="2">
    <location>
        <begin position="118"/>
        <end position="135"/>
    </location>
</feature>
<keyword evidence="2" id="KW-0812">Transmembrane</keyword>
<evidence type="ECO:0008006" key="5">
    <source>
        <dbReference type="Google" id="ProtNLM"/>
    </source>
</evidence>
<dbReference type="OrthoDB" id="4746477at2759"/>
<feature type="compositionally biased region" description="Basic and acidic residues" evidence="1">
    <location>
        <begin position="1"/>
        <end position="13"/>
    </location>
</feature>
<accession>A0A9P8UPQ1</accession>
<keyword evidence="2" id="KW-0472">Membrane</keyword>
<dbReference type="EMBL" id="JAGPXC010000003">
    <property type="protein sequence ID" value="KAH6656040.1"/>
    <property type="molecule type" value="Genomic_DNA"/>
</dbReference>
<comment type="caution">
    <text evidence="3">The sequence shown here is derived from an EMBL/GenBank/DDBJ whole genome shotgun (WGS) entry which is preliminary data.</text>
</comment>
<feature type="transmembrane region" description="Helical" evidence="2">
    <location>
        <begin position="65"/>
        <end position="87"/>
    </location>
</feature>
<dbReference type="Proteomes" id="UP000758603">
    <property type="component" value="Unassembled WGS sequence"/>
</dbReference>
<proteinExistence type="predicted"/>
<organism evidence="3 4">
    <name type="scientific">Truncatella angustata</name>
    <dbReference type="NCBI Taxonomy" id="152316"/>
    <lineage>
        <taxon>Eukaryota</taxon>
        <taxon>Fungi</taxon>
        <taxon>Dikarya</taxon>
        <taxon>Ascomycota</taxon>
        <taxon>Pezizomycotina</taxon>
        <taxon>Sordariomycetes</taxon>
        <taxon>Xylariomycetidae</taxon>
        <taxon>Amphisphaeriales</taxon>
        <taxon>Sporocadaceae</taxon>
        <taxon>Truncatella</taxon>
    </lineage>
</organism>
<protein>
    <recommendedName>
        <fullName evidence="5">Transmembrane protein</fullName>
    </recommendedName>
</protein>
<reference evidence="3" key="1">
    <citation type="journal article" date="2021" name="Nat. Commun.">
        <title>Genetic determinants of endophytism in the Arabidopsis root mycobiome.</title>
        <authorList>
            <person name="Mesny F."/>
            <person name="Miyauchi S."/>
            <person name="Thiergart T."/>
            <person name="Pickel B."/>
            <person name="Atanasova L."/>
            <person name="Karlsson M."/>
            <person name="Huettel B."/>
            <person name="Barry K.W."/>
            <person name="Haridas S."/>
            <person name="Chen C."/>
            <person name="Bauer D."/>
            <person name="Andreopoulos W."/>
            <person name="Pangilinan J."/>
            <person name="LaButti K."/>
            <person name="Riley R."/>
            <person name="Lipzen A."/>
            <person name="Clum A."/>
            <person name="Drula E."/>
            <person name="Henrissat B."/>
            <person name="Kohler A."/>
            <person name="Grigoriev I.V."/>
            <person name="Martin F.M."/>
            <person name="Hacquard S."/>
        </authorList>
    </citation>
    <scope>NUCLEOTIDE SEQUENCE</scope>
    <source>
        <strain evidence="3">MPI-SDFR-AT-0073</strain>
    </source>
</reference>
<dbReference type="AlphaFoldDB" id="A0A9P8UPQ1"/>
<evidence type="ECO:0000313" key="3">
    <source>
        <dbReference type="EMBL" id="KAH6656040.1"/>
    </source>
</evidence>
<dbReference type="RefSeq" id="XP_045960305.1">
    <property type="nucleotide sequence ID" value="XM_046102604.1"/>
</dbReference>
<sequence>MPMNEEGKLEHAAPKPSDPAHGSSENTNHTTKHGEKPTTAKEAIMDPSFFPTLHGAPLAQKVKSYLFLVSLVFGAVATLWFCGYELLQTTPPVVQVPLVVPGTEGGYAESYAEVAKEVGILTTGASAMIMLLLYITGTSHIDFWSLVIEYGWWTLPLAGFMGILFVIMAENTESIREVD</sequence>
<keyword evidence="2" id="KW-1133">Transmembrane helix</keyword>
<feature type="region of interest" description="Disordered" evidence="1">
    <location>
        <begin position="1"/>
        <end position="37"/>
    </location>
</feature>
<evidence type="ECO:0000256" key="2">
    <source>
        <dbReference type="SAM" id="Phobius"/>
    </source>
</evidence>
<evidence type="ECO:0000256" key="1">
    <source>
        <dbReference type="SAM" id="MobiDB-lite"/>
    </source>
</evidence>
<keyword evidence="4" id="KW-1185">Reference proteome</keyword>
<evidence type="ECO:0000313" key="4">
    <source>
        <dbReference type="Proteomes" id="UP000758603"/>
    </source>
</evidence>
<feature type="transmembrane region" description="Helical" evidence="2">
    <location>
        <begin position="147"/>
        <end position="169"/>
    </location>
</feature>